<dbReference type="OrthoDB" id="9810154at2"/>
<keyword evidence="3" id="KW-1185">Reference proteome</keyword>
<dbReference type="InterPro" id="IPR013078">
    <property type="entry name" value="His_Pase_superF_clade-1"/>
</dbReference>
<dbReference type="SMART" id="SM00855">
    <property type="entry name" value="PGAM"/>
    <property type="match status" value="1"/>
</dbReference>
<dbReference type="Pfam" id="PF00300">
    <property type="entry name" value="His_Phos_1"/>
    <property type="match status" value="1"/>
</dbReference>
<sequence length="162" mass="18179">MKKIILIRHAKSAWDQPSLADHDRPLAERGLLAAPKMGKRLSKMGINPDRIISSTAERAKSTAQLIAKELKSPKNTIWLERDLYHASAQTMISILKSLPESIQTVILVGHNPGMNDFVDRLGGKIGNLPTAGIFAVKSSAQWKDFDLKQVDFWFFDFPKNRN</sequence>
<dbReference type="PANTHER" id="PTHR47623:SF1">
    <property type="entry name" value="OS09G0287300 PROTEIN"/>
    <property type="match status" value="1"/>
</dbReference>
<evidence type="ECO:0000313" key="3">
    <source>
        <dbReference type="Proteomes" id="UP000199642"/>
    </source>
</evidence>
<dbReference type="PANTHER" id="PTHR47623">
    <property type="entry name" value="OS09G0287300 PROTEIN"/>
    <property type="match status" value="1"/>
</dbReference>
<name>A0A1I2WYB9_9BACT</name>
<evidence type="ECO:0000313" key="2">
    <source>
        <dbReference type="EMBL" id="SFH06334.1"/>
    </source>
</evidence>
<proteinExistence type="predicted"/>
<gene>
    <name evidence="2" type="ORF">SAMN04487988_11515</name>
</gene>
<reference evidence="3" key="1">
    <citation type="submission" date="2016-10" db="EMBL/GenBank/DDBJ databases">
        <authorList>
            <person name="Varghese N."/>
            <person name="Submissions S."/>
        </authorList>
    </citation>
    <scope>NUCLEOTIDE SEQUENCE [LARGE SCALE GENOMIC DNA]</scope>
    <source>
        <strain evidence="3">DSM 19315</strain>
    </source>
</reference>
<dbReference type="EMBL" id="FOPC01000015">
    <property type="protein sequence ID" value="SFH06334.1"/>
    <property type="molecule type" value="Genomic_DNA"/>
</dbReference>
<evidence type="ECO:0000256" key="1">
    <source>
        <dbReference type="PIRSR" id="PIRSR613078-2"/>
    </source>
</evidence>
<dbReference type="SUPFAM" id="SSF53254">
    <property type="entry name" value="Phosphoglycerate mutase-like"/>
    <property type="match status" value="1"/>
</dbReference>
<dbReference type="CDD" id="cd07067">
    <property type="entry name" value="HP_PGM_like"/>
    <property type="match status" value="1"/>
</dbReference>
<dbReference type="STRING" id="435880.SAMN04487988_11515"/>
<organism evidence="2 3">
    <name type="scientific">Algoriphagus hitonicola</name>
    <dbReference type="NCBI Taxonomy" id="435880"/>
    <lineage>
        <taxon>Bacteria</taxon>
        <taxon>Pseudomonadati</taxon>
        <taxon>Bacteroidota</taxon>
        <taxon>Cytophagia</taxon>
        <taxon>Cytophagales</taxon>
        <taxon>Cyclobacteriaceae</taxon>
        <taxon>Algoriphagus</taxon>
    </lineage>
</organism>
<feature type="binding site" evidence="1">
    <location>
        <position position="58"/>
    </location>
    <ligand>
        <name>substrate</name>
    </ligand>
</feature>
<dbReference type="InterPro" id="IPR029033">
    <property type="entry name" value="His_PPase_superfam"/>
</dbReference>
<dbReference type="Proteomes" id="UP000199642">
    <property type="component" value="Unassembled WGS sequence"/>
</dbReference>
<dbReference type="RefSeq" id="WP_092793805.1">
    <property type="nucleotide sequence ID" value="NZ_FOPC01000015.1"/>
</dbReference>
<dbReference type="Gene3D" id="3.40.50.1240">
    <property type="entry name" value="Phosphoglycerate mutase-like"/>
    <property type="match status" value="1"/>
</dbReference>
<protein>
    <submittedName>
        <fullName evidence="2">Phosphohistidine phosphatase</fullName>
    </submittedName>
</protein>
<accession>A0A1I2WYB9</accession>
<dbReference type="AlphaFoldDB" id="A0A1I2WYB9"/>